<sequence length="154" mass="17361">MRILETEEITRLSHVFDEAVNQAKLSPCQKSKRGAVVFKDGLILGRGFNAPPEPFSCDGVFCRPICSQFAIHAEQNAIYDALLRQNTVKDASIFHIKVKDGKSQISNDLSCAECSKLVLRLKLHEFILFQDQGFVAYEALEFHELTLAYLKAKQ</sequence>
<evidence type="ECO:0000259" key="1">
    <source>
        <dbReference type="Pfam" id="PF00383"/>
    </source>
</evidence>
<gene>
    <name evidence="2" type="ORF">UU67_C0006G0007</name>
</gene>
<dbReference type="EMBL" id="LCBN01000006">
    <property type="protein sequence ID" value="KKS14167.1"/>
    <property type="molecule type" value="Genomic_DNA"/>
</dbReference>
<feature type="domain" description="CMP/dCMP-type deaminase" evidence="1">
    <location>
        <begin position="13"/>
        <end position="127"/>
    </location>
</feature>
<evidence type="ECO:0000313" key="3">
    <source>
        <dbReference type="Proteomes" id="UP000034753"/>
    </source>
</evidence>
<dbReference type="InterPro" id="IPR002125">
    <property type="entry name" value="CMP_dCMP_dom"/>
</dbReference>
<dbReference type="Pfam" id="PF00383">
    <property type="entry name" value="dCMP_cyt_deam_1"/>
    <property type="match status" value="1"/>
</dbReference>
<dbReference type="InterPro" id="IPR016193">
    <property type="entry name" value="Cytidine_deaminase-like"/>
</dbReference>
<dbReference type="Proteomes" id="UP000034753">
    <property type="component" value="Unassembled WGS sequence"/>
</dbReference>
<proteinExistence type="predicted"/>
<accession>A0A0G0WQ18</accession>
<name>A0A0G0WQ18_9BACT</name>
<dbReference type="SUPFAM" id="SSF53927">
    <property type="entry name" value="Cytidine deaminase-like"/>
    <property type="match status" value="1"/>
</dbReference>
<protein>
    <recommendedName>
        <fullName evidence="1">CMP/dCMP-type deaminase domain-containing protein</fullName>
    </recommendedName>
</protein>
<organism evidence="2 3">
    <name type="scientific">Candidatus Daviesbacteria bacterium GW2011_GWB1_41_5</name>
    <dbReference type="NCBI Taxonomy" id="1618429"/>
    <lineage>
        <taxon>Bacteria</taxon>
        <taxon>Candidatus Daviesiibacteriota</taxon>
    </lineage>
</organism>
<dbReference type="Gene3D" id="3.40.140.10">
    <property type="entry name" value="Cytidine Deaminase, domain 2"/>
    <property type="match status" value="1"/>
</dbReference>
<reference evidence="2 3" key="1">
    <citation type="journal article" date="2015" name="Nature">
        <title>rRNA introns, odd ribosomes, and small enigmatic genomes across a large radiation of phyla.</title>
        <authorList>
            <person name="Brown C.T."/>
            <person name="Hug L.A."/>
            <person name="Thomas B.C."/>
            <person name="Sharon I."/>
            <person name="Castelle C.J."/>
            <person name="Singh A."/>
            <person name="Wilkins M.J."/>
            <person name="Williams K.H."/>
            <person name="Banfield J.F."/>
        </authorList>
    </citation>
    <scope>NUCLEOTIDE SEQUENCE [LARGE SCALE GENOMIC DNA]</scope>
</reference>
<dbReference type="GO" id="GO:0003824">
    <property type="term" value="F:catalytic activity"/>
    <property type="evidence" value="ECO:0007669"/>
    <property type="project" value="InterPro"/>
</dbReference>
<comment type="caution">
    <text evidence="2">The sequence shown here is derived from an EMBL/GenBank/DDBJ whole genome shotgun (WGS) entry which is preliminary data.</text>
</comment>
<evidence type="ECO:0000313" key="2">
    <source>
        <dbReference type="EMBL" id="KKS14167.1"/>
    </source>
</evidence>
<dbReference type="AlphaFoldDB" id="A0A0G0WQ18"/>